<dbReference type="EMBL" id="CAJEWN010001470">
    <property type="protein sequence ID" value="CAD2197733.1"/>
    <property type="molecule type" value="Genomic_DNA"/>
</dbReference>
<proteinExistence type="predicted"/>
<gene>
    <name evidence="1" type="ORF">MENT_LOCUS51004</name>
</gene>
<dbReference type="AlphaFoldDB" id="A0A6V7XEQ3"/>
<accession>A0A6V7XEQ3</accession>
<name>A0A6V7XEQ3_MELEN</name>
<sequence length="40" mass="4861">MNFGQKEKYLIFRKIFLLRMFLQVIQGLLVQQQKSSRLNC</sequence>
<comment type="caution">
    <text evidence="1">The sequence shown here is derived from an EMBL/GenBank/DDBJ whole genome shotgun (WGS) entry which is preliminary data.</text>
</comment>
<reference evidence="1 2" key="1">
    <citation type="submission" date="2020-08" db="EMBL/GenBank/DDBJ databases">
        <authorList>
            <person name="Koutsovoulos G."/>
            <person name="Danchin GJ E."/>
        </authorList>
    </citation>
    <scope>NUCLEOTIDE SEQUENCE [LARGE SCALE GENOMIC DNA]</scope>
</reference>
<dbReference type="Proteomes" id="UP000580250">
    <property type="component" value="Unassembled WGS sequence"/>
</dbReference>
<evidence type="ECO:0000313" key="2">
    <source>
        <dbReference type="Proteomes" id="UP000580250"/>
    </source>
</evidence>
<organism evidence="1 2">
    <name type="scientific">Meloidogyne enterolobii</name>
    <name type="common">Root-knot nematode worm</name>
    <name type="synonym">Meloidogyne mayaguensis</name>
    <dbReference type="NCBI Taxonomy" id="390850"/>
    <lineage>
        <taxon>Eukaryota</taxon>
        <taxon>Metazoa</taxon>
        <taxon>Ecdysozoa</taxon>
        <taxon>Nematoda</taxon>
        <taxon>Chromadorea</taxon>
        <taxon>Rhabditida</taxon>
        <taxon>Tylenchina</taxon>
        <taxon>Tylenchomorpha</taxon>
        <taxon>Tylenchoidea</taxon>
        <taxon>Meloidogynidae</taxon>
        <taxon>Meloidogyninae</taxon>
        <taxon>Meloidogyne</taxon>
    </lineage>
</organism>
<evidence type="ECO:0000313" key="1">
    <source>
        <dbReference type="EMBL" id="CAD2197733.1"/>
    </source>
</evidence>
<protein>
    <submittedName>
        <fullName evidence="1">Uncharacterized protein</fullName>
    </submittedName>
</protein>